<feature type="compositionally biased region" description="Low complexity" evidence="1">
    <location>
        <begin position="387"/>
        <end position="402"/>
    </location>
</feature>
<feature type="compositionally biased region" description="Low complexity" evidence="1">
    <location>
        <begin position="487"/>
        <end position="498"/>
    </location>
</feature>
<dbReference type="EMBL" id="GL380246">
    <property type="protein sequence ID" value="EGT51199.1"/>
    <property type="molecule type" value="Genomic_DNA"/>
</dbReference>
<feature type="region of interest" description="Disordered" evidence="1">
    <location>
        <begin position="384"/>
        <end position="582"/>
    </location>
</feature>
<feature type="compositionally biased region" description="Low complexity" evidence="1">
    <location>
        <begin position="415"/>
        <end position="437"/>
    </location>
</feature>
<sequence length="582" mass="65764">MKRTEKNRAEYDEWMSSRQITLSQFNTVDVLEVMKWMHQQPMTIKAENIAEVYDIAFYMGITSLFYEIHNRCKRDLNLEIAYLNHVTDKYIEKEFSGRPHFHNMLSLAQTPDVHIDNLMRRFSKTAPKLSLGHVGQIHPKFIITMMSCRLNLENKVPLIFLTLDWIALKGPSLTMNEMFTIFQNLFILDIRVCSDIRFFMHEYMTKMYSSSSKLIIYSDGFVEILEAPKAELDAIAPVNLYHPYHNPDNVRTELMQPRRRKVSHFDPTIRPTFPVGGMTCWVYKERRENPDIPIDYYLQKSDRDLKKPHQEEVHPTDIFTPVRHGKTFEHKINPSEDNCRYLFFVCSPLLSTSKTFAVFKPGVMKYVPLDNTGQLSYNQQAIQGGRNQQNTNNTQYNTNQMNSSRQYPTRYNLPSANLNSSRMNNSSRQGPSGSRPSYGTGQSRLNASFGGDPSGLNTTYGGGSSQLNATFGTAPSRSRPSYGARPSGSNTSNGSGSNRLNATFGARPSRSNTSFRADPNRLNASFVAGPSESRSSNGAGPSGSRTSNGAAPSTSNSSSSGRGWKSNNKGPNTFVRSDYLYD</sequence>
<gene>
    <name evidence="2" type="ORF">CAEBREN_21736</name>
</gene>
<feature type="compositionally biased region" description="Low complexity" evidence="1">
    <location>
        <begin position="546"/>
        <end position="570"/>
    </location>
</feature>
<keyword evidence="3" id="KW-1185">Reference proteome</keyword>
<organism evidence="3">
    <name type="scientific">Caenorhabditis brenneri</name>
    <name type="common">Nematode worm</name>
    <dbReference type="NCBI Taxonomy" id="135651"/>
    <lineage>
        <taxon>Eukaryota</taxon>
        <taxon>Metazoa</taxon>
        <taxon>Ecdysozoa</taxon>
        <taxon>Nematoda</taxon>
        <taxon>Chromadorea</taxon>
        <taxon>Rhabditida</taxon>
        <taxon>Rhabditina</taxon>
        <taxon>Rhabditomorpha</taxon>
        <taxon>Rhabditoidea</taxon>
        <taxon>Rhabditidae</taxon>
        <taxon>Peloderinae</taxon>
        <taxon>Caenorhabditis</taxon>
    </lineage>
</organism>
<dbReference type="OrthoDB" id="5911323at2759"/>
<feature type="compositionally biased region" description="Polar residues" evidence="1">
    <location>
        <begin position="455"/>
        <end position="479"/>
    </location>
</feature>
<evidence type="ECO:0000313" key="3">
    <source>
        <dbReference type="Proteomes" id="UP000008068"/>
    </source>
</evidence>
<dbReference type="PANTHER" id="PTHR22670:SF9">
    <property type="entry name" value="BTB DOMAIN-CONTAINING PROTEIN"/>
    <property type="match status" value="1"/>
</dbReference>
<dbReference type="HOGENOM" id="CLU_468705_0_0_1"/>
<dbReference type="InParanoid" id="G0PCJ8"/>
<protein>
    <submittedName>
        <fullName evidence="2">Uncharacterized protein</fullName>
    </submittedName>
</protein>
<evidence type="ECO:0000256" key="1">
    <source>
        <dbReference type="SAM" id="MobiDB-lite"/>
    </source>
</evidence>
<dbReference type="eggNOG" id="ENOG502TIVB">
    <property type="taxonomic scope" value="Eukaryota"/>
</dbReference>
<dbReference type="Proteomes" id="UP000008068">
    <property type="component" value="Unassembled WGS sequence"/>
</dbReference>
<dbReference type="AlphaFoldDB" id="G0PCJ8"/>
<accession>G0PCJ8</accession>
<feature type="compositionally biased region" description="Polar residues" evidence="1">
    <location>
        <begin position="532"/>
        <end position="545"/>
    </location>
</feature>
<evidence type="ECO:0000313" key="2">
    <source>
        <dbReference type="EMBL" id="EGT51199.1"/>
    </source>
</evidence>
<feature type="compositionally biased region" description="Polar residues" evidence="1">
    <location>
        <begin position="403"/>
        <end position="414"/>
    </location>
</feature>
<proteinExistence type="predicted"/>
<dbReference type="PANTHER" id="PTHR22670">
    <property type="entry name" value="BTB DOMAIN-CONTAINING PROTEIN-RELATED-RELATED"/>
    <property type="match status" value="1"/>
</dbReference>
<reference evidence="3" key="1">
    <citation type="submission" date="2011-07" db="EMBL/GenBank/DDBJ databases">
        <authorList>
            <consortium name="Caenorhabditis brenneri Sequencing and Analysis Consortium"/>
            <person name="Wilson R.K."/>
        </authorList>
    </citation>
    <scope>NUCLEOTIDE SEQUENCE [LARGE SCALE GENOMIC DNA]</scope>
    <source>
        <strain evidence="3">PB2801</strain>
    </source>
</reference>
<name>G0PCJ8_CAEBE</name>